<dbReference type="EnsemblPlants" id="ORUFI06G24480.1">
    <property type="protein sequence ID" value="ORUFI06G24480.1"/>
    <property type="gene ID" value="ORUFI06G24480"/>
</dbReference>
<sequence length="90" mass="10217">MEQQRRHPGDLEKLKVKAKRERCGYRGMTEDARMDAHQRVCSSTMAPLLTGWRSGTRGAMDLRQRGSSQWLSNVLAAISGNIPWHSQHQA</sequence>
<dbReference type="HOGENOM" id="CLU_2444730_0_0_1"/>
<dbReference type="AlphaFoldDB" id="A0A0E0Q0U8"/>
<protein>
    <submittedName>
        <fullName evidence="1">Uncharacterized protein</fullName>
    </submittedName>
</protein>
<reference evidence="1" key="2">
    <citation type="submission" date="2015-06" db="UniProtKB">
        <authorList>
            <consortium name="EnsemblPlants"/>
        </authorList>
    </citation>
    <scope>IDENTIFICATION</scope>
</reference>
<reference evidence="2" key="1">
    <citation type="submission" date="2013-06" db="EMBL/GenBank/DDBJ databases">
        <authorList>
            <person name="Zhao Q."/>
        </authorList>
    </citation>
    <scope>NUCLEOTIDE SEQUENCE</scope>
    <source>
        <strain evidence="2">cv. W1943</strain>
    </source>
</reference>
<evidence type="ECO:0000313" key="1">
    <source>
        <dbReference type="EnsemblPlants" id="ORUFI06G24480.1"/>
    </source>
</evidence>
<dbReference type="Proteomes" id="UP000008022">
    <property type="component" value="Unassembled WGS sequence"/>
</dbReference>
<evidence type="ECO:0000313" key="2">
    <source>
        <dbReference type="Proteomes" id="UP000008022"/>
    </source>
</evidence>
<proteinExistence type="predicted"/>
<organism evidence="1 2">
    <name type="scientific">Oryza rufipogon</name>
    <name type="common">Brownbeard rice</name>
    <name type="synonym">Asian wild rice</name>
    <dbReference type="NCBI Taxonomy" id="4529"/>
    <lineage>
        <taxon>Eukaryota</taxon>
        <taxon>Viridiplantae</taxon>
        <taxon>Streptophyta</taxon>
        <taxon>Embryophyta</taxon>
        <taxon>Tracheophyta</taxon>
        <taxon>Spermatophyta</taxon>
        <taxon>Magnoliopsida</taxon>
        <taxon>Liliopsida</taxon>
        <taxon>Poales</taxon>
        <taxon>Poaceae</taxon>
        <taxon>BOP clade</taxon>
        <taxon>Oryzoideae</taxon>
        <taxon>Oryzeae</taxon>
        <taxon>Oryzinae</taxon>
        <taxon>Oryza</taxon>
    </lineage>
</organism>
<keyword evidence="2" id="KW-1185">Reference proteome</keyword>
<dbReference type="Gramene" id="ORUFI06G24480.1">
    <property type="protein sequence ID" value="ORUFI06G24480.1"/>
    <property type="gene ID" value="ORUFI06G24480"/>
</dbReference>
<accession>A0A0E0Q0U8</accession>
<name>A0A0E0Q0U8_ORYRU</name>